<dbReference type="GO" id="GO:0016020">
    <property type="term" value="C:membrane"/>
    <property type="evidence" value="ECO:0007669"/>
    <property type="project" value="UniProtKB-SubCell"/>
</dbReference>
<evidence type="ECO:0000313" key="9">
    <source>
        <dbReference type="Proteomes" id="UP001604336"/>
    </source>
</evidence>
<keyword evidence="3 6" id="KW-1133">Transmembrane helix</keyword>
<dbReference type="AlphaFoldDB" id="A0ABD1VUD5"/>
<organism evidence="8 9">
    <name type="scientific">Abeliophyllum distichum</name>
    <dbReference type="NCBI Taxonomy" id="126358"/>
    <lineage>
        <taxon>Eukaryota</taxon>
        <taxon>Viridiplantae</taxon>
        <taxon>Streptophyta</taxon>
        <taxon>Embryophyta</taxon>
        <taxon>Tracheophyta</taxon>
        <taxon>Spermatophyta</taxon>
        <taxon>Magnoliopsida</taxon>
        <taxon>eudicotyledons</taxon>
        <taxon>Gunneridae</taxon>
        <taxon>Pentapetalae</taxon>
        <taxon>asterids</taxon>
        <taxon>lamiids</taxon>
        <taxon>Lamiales</taxon>
        <taxon>Oleaceae</taxon>
        <taxon>Forsythieae</taxon>
        <taxon>Abeliophyllum</taxon>
    </lineage>
</organism>
<comment type="subcellular location">
    <subcellularLocation>
        <location evidence="1">Membrane</location>
        <topology evidence="1">Single-pass membrane protein</topology>
    </subcellularLocation>
</comment>
<feature type="transmembrane region" description="Helical" evidence="6">
    <location>
        <begin position="87"/>
        <end position="113"/>
    </location>
</feature>
<protein>
    <submittedName>
        <fullName evidence="8">Late</fullName>
    </submittedName>
</protein>
<dbReference type="EMBL" id="JBFOLK010000001">
    <property type="protein sequence ID" value="KAL2540994.1"/>
    <property type="molecule type" value="Genomic_DNA"/>
</dbReference>
<reference evidence="9" key="1">
    <citation type="submission" date="2024-07" db="EMBL/GenBank/DDBJ databases">
        <title>Two chromosome-level genome assemblies of Korean endemic species Abeliophyllum distichum and Forsythia ovata (Oleaceae).</title>
        <authorList>
            <person name="Jang H."/>
        </authorList>
    </citation>
    <scope>NUCLEOTIDE SEQUENCE [LARGE SCALE GENOMIC DNA]</scope>
</reference>
<dbReference type="Proteomes" id="UP001604336">
    <property type="component" value="Unassembled WGS sequence"/>
</dbReference>
<feature type="domain" description="Late embryogenesis abundant protein LEA-2 subgroup" evidence="7">
    <location>
        <begin position="146"/>
        <end position="248"/>
    </location>
</feature>
<dbReference type="InterPro" id="IPR044839">
    <property type="entry name" value="NDR1-like"/>
</dbReference>
<evidence type="ECO:0000256" key="4">
    <source>
        <dbReference type="ARBA" id="ARBA00023136"/>
    </source>
</evidence>
<feature type="region of interest" description="Disordered" evidence="5">
    <location>
        <begin position="1"/>
        <end position="48"/>
    </location>
</feature>
<evidence type="ECO:0000256" key="1">
    <source>
        <dbReference type="ARBA" id="ARBA00004167"/>
    </source>
</evidence>
<evidence type="ECO:0000256" key="5">
    <source>
        <dbReference type="SAM" id="MobiDB-lite"/>
    </source>
</evidence>
<dbReference type="PANTHER" id="PTHR31234:SF72">
    <property type="entry name" value="NDR1_HIN1-LIKE PROTEIN 6"/>
    <property type="match status" value="1"/>
</dbReference>
<dbReference type="Pfam" id="PF03168">
    <property type="entry name" value="LEA_2"/>
    <property type="match status" value="1"/>
</dbReference>
<dbReference type="Gene3D" id="2.60.40.1820">
    <property type="match status" value="1"/>
</dbReference>
<evidence type="ECO:0000313" key="8">
    <source>
        <dbReference type="EMBL" id="KAL2540994.1"/>
    </source>
</evidence>
<evidence type="ECO:0000259" key="7">
    <source>
        <dbReference type="Pfam" id="PF03168"/>
    </source>
</evidence>
<keyword evidence="2 6" id="KW-0812">Transmembrane</keyword>
<evidence type="ECO:0000256" key="6">
    <source>
        <dbReference type="SAM" id="Phobius"/>
    </source>
</evidence>
<comment type="caution">
    <text evidence="8">The sequence shown here is derived from an EMBL/GenBank/DDBJ whole genome shotgun (WGS) entry which is preliminary data.</text>
</comment>
<dbReference type="InterPro" id="IPR004864">
    <property type="entry name" value="LEA_2"/>
</dbReference>
<keyword evidence="4 6" id="KW-0472">Membrane</keyword>
<name>A0ABD1VUD5_9LAMI</name>
<evidence type="ECO:0000256" key="2">
    <source>
        <dbReference type="ARBA" id="ARBA00022692"/>
    </source>
</evidence>
<evidence type="ECO:0000256" key="3">
    <source>
        <dbReference type="ARBA" id="ARBA00022989"/>
    </source>
</evidence>
<feature type="compositionally biased region" description="Pro residues" evidence="5">
    <location>
        <begin position="32"/>
        <end position="48"/>
    </location>
</feature>
<dbReference type="PANTHER" id="PTHR31234">
    <property type="entry name" value="LATE EMBRYOGENESIS ABUNDANT (LEA) HYDROXYPROLINE-RICH GLYCOPROTEIN FAMILY"/>
    <property type="match status" value="1"/>
</dbReference>
<proteinExistence type="predicted"/>
<accession>A0ABD1VUD5</accession>
<keyword evidence="9" id="KW-1185">Reference proteome</keyword>
<gene>
    <name evidence="8" type="ORF">Adt_01972</name>
</gene>
<sequence length="353" mass="38908">MADRVHPTADVPPQPPSSSSTETSSKISGEAPHPPNPEPSMPVPPPPANYVIQLPREQIFRYPPPENASKFQTLNLKKNRRSCCRRCCCFTLGLLLLLIVVAGVAAGVLYLVFRPEAPRYTIDRIKIKGFNLTAATPVSPGFDVSIRANNPNNKIGIYYLKDGAANVFYNDVKLCDGVLPAFYQPKNNITVFQTALKGSNIVLAHAVKTELLNAQKKATVPFVVRVKTPVKIKVGSIKTWEITVKVKCDVIVDALNERAKVISKNYTVLEVFQTALKGSNIVLAHAVKTELLNAQKKATVPFVVRVKTPVKIKVGSIKTWEITVKVKCDVIVDALNERAKVISKNCNYSVRLW</sequence>